<gene>
    <name evidence="20" type="primary">ND4</name>
</gene>
<dbReference type="GO" id="GO:0015990">
    <property type="term" value="P:electron transport coupled proton transport"/>
    <property type="evidence" value="ECO:0007669"/>
    <property type="project" value="TreeGrafter"/>
</dbReference>
<feature type="transmembrane region" description="Helical" evidence="17">
    <location>
        <begin position="56"/>
        <end position="77"/>
    </location>
</feature>
<feature type="transmembrane region" description="Helical" evidence="17">
    <location>
        <begin position="110"/>
        <end position="131"/>
    </location>
</feature>
<feature type="transmembrane region" description="Helical" evidence="17">
    <location>
        <begin position="270"/>
        <end position="293"/>
    </location>
</feature>
<feature type="transmembrane region" description="Helical" evidence="17">
    <location>
        <begin position="84"/>
        <end position="104"/>
    </location>
</feature>
<dbReference type="GO" id="GO:0008137">
    <property type="term" value="F:NADH dehydrogenase (ubiquinone) activity"/>
    <property type="evidence" value="ECO:0007669"/>
    <property type="project" value="UniProtKB-UniRule"/>
</dbReference>
<evidence type="ECO:0000256" key="2">
    <source>
        <dbReference type="ARBA" id="ARBA00004225"/>
    </source>
</evidence>
<dbReference type="InterPro" id="IPR003918">
    <property type="entry name" value="NADH_UbQ_OxRdtase"/>
</dbReference>
<evidence type="ECO:0000256" key="17">
    <source>
        <dbReference type="RuleBase" id="RU003297"/>
    </source>
</evidence>
<dbReference type="PANTHER" id="PTHR43507">
    <property type="entry name" value="NADH-UBIQUINONE OXIDOREDUCTASE CHAIN 4"/>
    <property type="match status" value="1"/>
</dbReference>
<feature type="transmembrane region" description="Helical" evidence="17">
    <location>
        <begin position="6"/>
        <end position="23"/>
    </location>
</feature>
<evidence type="ECO:0000256" key="13">
    <source>
        <dbReference type="ARBA" id="ARBA00023075"/>
    </source>
</evidence>
<keyword evidence="7 17" id="KW-0679">Respiratory chain</keyword>
<evidence type="ECO:0000256" key="11">
    <source>
        <dbReference type="ARBA" id="ARBA00022989"/>
    </source>
</evidence>
<feature type="transmembrane region" description="Helical" evidence="17">
    <location>
        <begin position="379"/>
        <end position="399"/>
    </location>
</feature>
<name>A0A9E8RT60_9NEOP</name>
<dbReference type="Pfam" id="PF01059">
    <property type="entry name" value="Oxidored_q5_N"/>
    <property type="match status" value="1"/>
</dbReference>
<keyword evidence="9" id="KW-1278">Translocase</keyword>
<feature type="domain" description="NADH:quinone oxidoreductase/Mrp antiporter transmembrane" evidence="18">
    <location>
        <begin position="106"/>
        <end position="386"/>
    </location>
</feature>
<dbReference type="InterPro" id="IPR000260">
    <property type="entry name" value="NADH4_N"/>
</dbReference>
<proteinExistence type="inferred from homology"/>
<organism evidence="20">
    <name type="scientific">Melanotrichia acclivopennis</name>
    <dbReference type="NCBI Taxonomy" id="2904888"/>
    <lineage>
        <taxon>Eukaryota</taxon>
        <taxon>Metazoa</taxon>
        <taxon>Ecdysozoa</taxon>
        <taxon>Arthropoda</taxon>
        <taxon>Hexapoda</taxon>
        <taxon>Insecta</taxon>
        <taxon>Pterygota</taxon>
        <taxon>Neoptera</taxon>
        <taxon>Endopterygota</taxon>
        <taxon>Trichoptera</taxon>
        <taxon>Annulipalpia</taxon>
        <taxon>Psychomyioidea</taxon>
        <taxon>Xiphocentronidae</taxon>
        <taxon>Xiphocentroninae</taxon>
        <taxon>Melanotrichia</taxon>
    </lineage>
</organism>
<evidence type="ECO:0000256" key="3">
    <source>
        <dbReference type="ARBA" id="ARBA00009025"/>
    </source>
</evidence>
<feature type="transmembrane region" description="Helical" evidence="17">
    <location>
        <begin position="341"/>
        <end position="359"/>
    </location>
</feature>
<dbReference type="Pfam" id="PF00361">
    <property type="entry name" value="Proton_antipo_M"/>
    <property type="match status" value="1"/>
</dbReference>
<feature type="domain" description="NADH:ubiquinone oxidoreductase chain 4 N-terminal" evidence="19">
    <location>
        <begin position="1"/>
        <end position="102"/>
    </location>
</feature>
<evidence type="ECO:0000259" key="18">
    <source>
        <dbReference type="Pfam" id="PF00361"/>
    </source>
</evidence>
<reference evidence="20" key="2">
    <citation type="journal article" date="2022" name="Syst. Entomol.">
        <title>Massive gene rearrangements of mitochondrial genomes and implications for the phylogeny of Trichoptera (Insecta).</title>
        <authorList>
            <person name="Ge X."/>
            <person name="Peng L."/>
            <person name="Vogler A.P."/>
            <person name="Morse J.C."/>
            <person name="Yang L."/>
            <person name="Sun C."/>
            <person name="Wang B."/>
        </authorList>
    </citation>
    <scope>NUCLEOTIDE SEQUENCE</scope>
</reference>
<accession>A0A9E8RT60</accession>
<dbReference type="GO" id="GO:0031966">
    <property type="term" value="C:mitochondrial membrane"/>
    <property type="evidence" value="ECO:0007669"/>
    <property type="project" value="UniProtKB-SubCell"/>
</dbReference>
<keyword evidence="11 17" id="KW-1133">Transmembrane helix</keyword>
<dbReference type="GO" id="GO:0042773">
    <property type="term" value="P:ATP synthesis coupled electron transport"/>
    <property type="evidence" value="ECO:0007669"/>
    <property type="project" value="InterPro"/>
</dbReference>
<dbReference type="AlphaFoldDB" id="A0A9E8RT60"/>
<evidence type="ECO:0000256" key="7">
    <source>
        <dbReference type="ARBA" id="ARBA00022660"/>
    </source>
</evidence>
<keyword evidence="12 17" id="KW-0520">NAD</keyword>
<evidence type="ECO:0000313" key="20">
    <source>
        <dbReference type="EMBL" id="UZZ44151.1"/>
    </source>
</evidence>
<dbReference type="RefSeq" id="YP_010586363.1">
    <property type="nucleotide sequence ID" value="NC_069269.1"/>
</dbReference>
<keyword evidence="6 17" id="KW-0813">Transport</keyword>
<comment type="catalytic activity">
    <reaction evidence="16 17">
        <text>a ubiquinone + NADH + 5 H(+)(in) = a ubiquinol + NAD(+) + 4 H(+)(out)</text>
        <dbReference type="Rhea" id="RHEA:29091"/>
        <dbReference type="Rhea" id="RHEA-COMP:9565"/>
        <dbReference type="Rhea" id="RHEA-COMP:9566"/>
        <dbReference type="ChEBI" id="CHEBI:15378"/>
        <dbReference type="ChEBI" id="CHEBI:16389"/>
        <dbReference type="ChEBI" id="CHEBI:17976"/>
        <dbReference type="ChEBI" id="CHEBI:57540"/>
        <dbReference type="ChEBI" id="CHEBI:57945"/>
        <dbReference type="EC" id="7.1.1.2"/>
    </reaction>
</comment>
<comment type="function">
    <text evidence="1">Core subunit of the mitochondrial membrane respiratory chain NADH dehydrogenase (Complex I) that is believed to belong to the minimal assembly required for catalysis. Complex I functions in the transfer of electrons from NADH to the respiratory chain. The immediate electron acceptor for the enzyme is believed to be ubiquinone.</text>
</comment>
<dbReference type="PRINTS" id="PR01437">
    <property type="entry name" value="NUOXDRDTASE4"/>
</dbReference>
<comment type="similarity">
    <text evidence="3 17">Belongs to the complex I subunit 4 family.</text>
</comment>
<feature type="transmembrane region" description="Helical" evidence="17">
    <location>
        <begin position="30"/>
        <end position="50"/>
    </location>
</feature>
<evidence type="ECO:0000256" key="14">
    <source>
        <dbReference type="ARBA" id="ARBA00023128"/>
    </source>
</evidence>
<keyword evidence="15 17" id="KW-0472">Membrane</keyword>
<evidence type="ECO:0000256" key="8">
    <source>
        <dbReference type="ARBA" id="ARBA00022692"/>
    </source>
</evidence>
<dbReference type="EMBL" id="OL678031">
    <property type="protein sequence ID" value="UZZ44151.1"/>
    <property type="molecule type" value="Genomic_DNA"/>
</dbReference>
<feature type="transmembrane region" description="Helical" evidence="17">
    <location>
        <begin position="143"/>
        <end position="163"/>
    </location>
</feature>
<feature type="transmembrane region" description="Helical" evidence="17">
    <location>
        <begin position="209"/>
        <end position="230"/>
    </location>
</feature>
<keyword evidence="8 17" id="KW-0812">Transmembrane</keyword>
<comment type="function">
    <text evidence="17">Core subunit of the mitochondrial membrane respiratory chain NADH dehydrogenase (Complex I) which catalyzes electron transfer from NADH through the respiratory chain, using ubiquinone as an electron acceptor. Essential for the catalytic activity and assembly of complex I.</text>
</comment>
<sequence length="442" mass="51713">MLDLLMYVFFMIFIMIMMNNWWIYMNMMNIMVLLMMMKNFNNLYFVNFSMNFSMDLLSWSLIVLSIWVCLLMIMASLKINFMSMYNNFFIFNIIILMFLLILIFLSMNIFMFYLFFEVSLIPVFLMILGWGGQVERVQAGLYLLFYTLFFSLPLLIGLVYVYLMKNTMIIYLINNLDSFLLYMILMLSFLVKMPMFLIHLWLLKAHVEAPIAGSMILAGVMLKLGGYGLMRLSSFVMMNCSLMNFYFMFISLFGGFIMSLICLVQIDMKLLIAMSSVVHMSMVIMGLMSMMYWGFLGGLILMLGHGLASSGMFSLANVLYERLSSRSLIMNKGSLSINSIFSMWWFLLICCNMAVPPSMNLLGEISLMFSIVNYSWGLMYLLMLITMFGAIYNLYLFSYTQHGQFILTVYSYVNMNIREYLLMFLHWLPLNVLMLKIDLFCL</sequence>
<dbReference type="CTD" id="4538"/>
<dbReference type="GeneID" id="77426031"/>
<reference evidence="20" key="1">
    <citation type="submission" date="2021-11" db="EMBL/GenBank/DDBJ databases">
        <authorList>
            <person name="Ge X.-Y."/>
            <person name="Peng L."/>
            <person name="Sun C.-H."/>
            <person name="Wang B.-X."/>
        </authorList>
    </citation>
    <scope>NUCLEOTIDE SEQUENCE</scope>
</reference>
<evidence type="ECO:0000259" key="19">
    <source>
        <dbReference type="Pfam" id="PF01059"/>
    </source>
</evidence>
<feature type="transmembrane region" description="Helical" evidence="17">
    <location>
        <begin position="299"/>
        <end position="320"/>
    </location>
</feature>
<evidence type="ECO:0000256" key="1">
    <source>
        <dbReference type="ARBA" id="ARBA00003257"/>
    </source>
</evidence>
<evidence type="ECO:0000256" key="16">
    <source>
        <dbReference type="ARBA" id="ARBA00049551"/>
    </source>
</evidence>
<keyword evidence="13 17" id="KW-0830">Ubiquinone</keyword>
<evidence type="ECO:0000256" key="5">
    <source>
        <dbReference type="ARBA" id="ARBA00021006"/>
    </source>
</evidence>
<dbReference type="InterPro" id="IPR001750">
    <property type="entry name" value="ND/Mrp_TM"/>
</dbReference>
<keyword evidence="14 17" id="KW-0496">Mitochondrion</keyword>
<evidence type="ECO:0000256" key="6">
    <source>
        <dbReference type="ARBA" id="ARBA00022448"/>
    </source>
</evidence>
<dbReference type="EC" id="7.1.1.2" evidence="4 17"/>
<keyword evidence="10 17" id="KW-0249">Electron transport</keyword>
<dbReference type="PANTHER" id="PTHR43507:SF20">
    <property type="entry name" value="NADH-UBIQUINONE OXIDOREDUCTASE CHAIN 4"/>
    <property type="match status" value="1"/>
</dbReference>
<evidence type="ECO:0000256" key="10">
    <source>
        <dbReference type="ARBA" id="ARBA00022982"/>
    </source>
</evidence>
<evidence type="ECO:0000256" key="9">
    <source>
        <dbReference type="ARBA" id="ARBA00022967"/>
    </source>
</evidence>
<dbReference type="GO" id="GO:0003954">
    <property type="term" value="F:NADH dehydrogenase activity"/>
    <property type="evidence" value="ECO:0007669"/>
    <property type="project" value="TreeGrafter"/>
</dbReference>
<dbReference type="GO" id="GO:0048039">
    <property type="term" value="F:ubiquinone binding"/>
    <property type="evidence" value="ECO:0007669"/>
    <property type="project" value="TreeGrafter"/>
</dbReference>
<evidence type="ECO:0000256" key="4">
    <source>
        <dbReference type="ARBA" id="ARBA00012944"/>
    </source>
</evidence>
<protein>
    <recommendedName>
        <fullName evidence="5 17">NADH-ubiquinone oxidoreductase chain 4</fullName>
        <ecNumber evidence="4 17">7.1.1.2</ecNumber>
    </recommendedName>
</protein>
<comment type="subcellular location">
    <subcellularLocation>
        <location evidence="2 17">Mitochondrion membrane</location>
        <topology evidence="2 17">Multi-pass membrane protein</topology>
    </subcellularLocation>
</comment>
<feature type="transmembrane region" description="Helical" evidence="17">
    <location>
        <begin position="179"/>
        <end position="202"/>
    </location>
</feature>
<geneLocation type="mitochondrion" evidence="20"/>
<feature type="transmembrane region" description="Helical" evidence="17">
    <location>
        <begin position="242"/>
        <end position="263"/>
    </location>
</feature>
<evidence type="ECO:0000256" key="15">
    <source>
        <dbReference type="ARBA" id="ARBA00023136"/>
    </source>
</evidence>
<evidence type="ECO:0000256" key="12">
    <source>
        <dbReference type="ARBA" id="ARBA00023027"/>
    </source>
</evidence>